<accession>A0AAW1TYX9</accession>
<comment type="caution">
    <text evidence="1">The sequence shown here is derived from an EMBL/GenBank/DDBJ whole genome shotgun (WGS) entry which is preliminary data.</text>
</comment>
<dbReference type="Gene3D" id="3.60.10.10">
    <property type="entry name" value="Endonuclease/exonuclease/phosphatase"/>
    <property type="match status" value="1"/>
</dbReference>
<organism evidence="1 2">
    <name type="scientific">Henosepilachna vigintioctopunctata</name>
    <dbReference type="NCBI Taxonomy" id="420089"/>
    <lineage>
        <taxon>Eukaryota</taxon>
        <taxon>Metazoa</taxon>
        <taxon>Ecdysozoa</taxon>
        <taxon>Arthropoda</taxon>
        <taxon>Hexapoda</taxon>
        <taxon>Insecta</taxon>
        <taxon>Pterygota</taxon>
        <taxon>Neoptera</taxon>
        <taxon>Endopterygota</taxon>
        <taxon>Coleoptera</taxon>
        <taxon>Polyphaga</taxon>
        <taxon>Cucujiformia</taxon>
        <taxon>Coccinelloidea</taxon>
        <taxon>Coccinellidae</taxon>
        <taxon>Epilachninae</taxon>
        <taxon>Epilachnini</taxon>
        <taxon>Henosepilachna</taxon>
    </lineage>
</organism>
<evidence type="ECO:0000313" key="1">
    <source>
        <dbReference type="EMBL" id="KAK9873564.1"/>
    </source>
</evidence>
<sequence>MTIILQNIQFIGNSILQLENFLNGQDVDILALTEHWKSKNELKNYEIPGFSMADAYCRESSRHDSSVIYCKDYVEHKTRVDIQSLSVPFIF</sequence>
<dbReference type="EMBL" id="JARQZJ010000021">
    <property type="protein sequence ID" value="KAK9873564.1"/>
    <property type="molecule type" value="Genomic_DNA"/>
</dbReference>
<dbReference type="SUPFAM" id="SSF56219">
    <property type="entry name" value="DNase I-like"/>
    <property type="match status" value="1"/>
</dbReference>
<gene>
    <name evidence="1" type="ORF">WA026_022977</name>
</gene>
<dbReference type="AlphaFoldDB" id="A0AAW1TYX9"/>
<dbReference type="InterPro" id="IPR036691">
    <property type="entry name" value="Endo/exonu/phosph_ase_sf"/>
</dbReference>
<name>A0AAW1TYX9_9CUCU</name>
<proteinExistence type="predicted"/>
<dbReference type="Proteomes" id="UP001431783">
    <property type="component" value="Unassembled WGS sequence"/>
</dbReference>
<reference evidence="1 2" key="1">
    <citation type="submission" date="2023-03" db="EMBL/GenBank/DDBJ databases">
        <title>Genome insight into feeding habits of ladybird beetles.</title>
        <authorList>
            <person name="Li H.-S."/>
            <person name="Huang Y.-H."/>
            <person name="Pang H."/>
        </authorList>
    </citation>
    <scope>NUCLEOTIDE SEQUENCE [LARGE SCALE GENOMIC DNA]</scope>
    <source>
        <strain evidence="1">SYSU_2023b</strain>
        <tissue evidence="1">Whole body</tissue>
    </source>
</reference>
<keyword evidence="2" id="KW-1185">Reference proteome</keyword>
<evidence type="ECO:0000313" key="2">
    <source>
        <dbReference type="Proteomes" id="UP001431783"/>
    </source>
</evidence>
<protein>
    <submittedName>
        <fullName evidence="1">Uncharacterized protein</fullName>
    </submittedName>
</protein>